<dbReference type="PANTHER" id="PTHR40260">
    <property type="entry name" value="BLR8190 PROTEIN"/>
    <property type="match status" value="1"/>
</dbReference>
<reference evidence="3" key="1">
    <citation type="submission" date="2016-11" db="EMBL/GenBank/DDBJ databases">
        <title>Mesorhizobium oceanicum sp. nov., isolated from deep seawater in South China Sea.</title>
        <authorList>
            <person name="Fu G.-Y."/>
        </authorList>
    </citation>
    <scope>NUCLEOTIDE SEQUENCE [LARGE SCALE GENOMIC DNA]</scope>
    <source>
        <strain evidence="3">B7</strain>
    </source>
</reference>
<dbReference type="Pfam" id="PF07110">
    <property type="entry name" value="EthD"/>
    <property type="match status" value="1"/>
</dbReference>
<dbReference type="OrthoDB" id="5294870at2"/>
<dbReference type="InterPro" id="IPR009799">
    <property type="entry name" value="EthD_dom"/>
</dbReference>
<dbReference type="AlphaFoldDB" id="A0A1L3SUG6"/>
<dbReference type="GO" id="GO:0016491">
    <property type="term" value="F:oxidoreductase activity"/>
    <property type="evidence" value="ECO:0007669"/>
    <property type="project" value="InterPro"/>
</dbReference>
<dbReference type="EMBL" id="CP018171">
    <property type="protein sequence ID" value="APH73024.1"/>
    <property type="molecule type" value="Genomic_DNA"/>
</dbReference>
<protein>
    <submittedName>
        <fullName evidence="2">EthD like-protein</fullName>
    </submittedName>
</protein>
<gene>
    <name evidence="2" type="ORF">BSQ44_17855</name>
</gene>
<dbReference type="SUPFAM" id="SSF54909">
    <property type="entry name" value="Dimeric alpha+beta barrel"/>
    <property type="match status" value="1"/>
</dbReference>
<evidence type="ECO:0000259" key="1">
    <source>
        <dbReference type="Pfam" id="PF07110"/>
    </source>
</evidence>
<dbReference type="Gene3D" id="3.30.70.100">
    <property type="match status" value="1"/>
</dbReference>
<feature type="domain" description="EthD" evidence="1">
    <location>
        <begin position="11"/>
        <end position="89"/>
    </location>
</feature>
<evidence type="ECO:0000313" key="3">
    <source>
        <dbReference type="Proteomes" id="UP000182840"/>
    </source>
</evidence>
<dbReference type="InterPro" id="IPR011008">
    <property type="entry name" value="Dimeric_a/b-barrel"/>
</dbReference>
<dbReference type="NCBIfam" id="TIGR02118">
    <property type="entry name" value="EthD family reductase"/>
    <property type="match status" value="1"/>
</dbReference>
<accession>A0A1L3SUG6</accession>
<dbReference type="RefSeq" id="WP_072606495.1">
    <property type="nucleotide sequence ID" value="NZ_CP018171.1"/>
</dbReference>
<dbReference type="PANTHER" id="PTHR40260:SF2">
    <property type="entry name" value="BLR8190 PROTEIN"/>
    <property type="match status" value="1"/>
</dbReference>
<proteinExistence type="predicted"/>
<dbReference type="Proteomes" id="UP000182840">
    <property type="component" value="Chromosome"/>
</dbReference>
<organism evidence="2 3">
    <name type="scientific">Aquibium oceanicum</name>
    <dbReference type="NCBI Taxonomy" id="1670800"/>
    <lineage>
        <taxon>Bacteria</taxon>
        <taxon>Pseudomonadati</taxon>
        <taxon>Pseudomonadota</taxon>
        <taxon>Alphaproteobacteria</taxon>
        <taxon>Hyphomicrobiales</taxon>
        <taxon>Phyllobacteriaceae</taxon>
        <taxon>Aquibium</taxon>
    </lineage>
</organism>
<dbReference type="KEGG" id="meso:BSQ44_17855"/>
<keyword evidence="3" id="KW-1185">Reference proteome</keyword>
<evidence type="ECO:0000313" key="2">
    <source>
        <dbReference type="EMBL" id="APH73024.1"/>
    </source>
</evidence>
<sequence length="102" mass="11229">MAQMFVMYRTPADRAEFDRYYFGTHVPIAKKIPGLRRYEVSDGRIGTPGGVSDYHLIATLTFDSRADIEKGLESDEGKAAAADLANFAGAGVELFFCDTKEV</sequence>
<name>A0A1L3SUG6_9HYPH</name>